<keyword evidence="1" id="KW-0472">Membrane</keyword>
<comment type="caution">
    <text evidence="2">The sequence shown here is derived from an EMBL/GenBank/DDBJ whole genome shotgun (WGS) entry which is preliminary data.</text>
</comment>
<name>A0A9W6ZKK8_9STRA</name>
<evidence type="ECO:0000313" key="3">
    <source>
        <dbReference type="Proteomes" id="UP001165085"/>
    </source>
</evidence>
<proteinExistence type="predicted"/>
<keyword evidence="1" id="KW-0812">Transmembrane</keyword>
<dbReference type="EMBL" id="BRXY01000009">
    <property type="protein sequence ID" value="GMH52224.1"/>
    <property type="molecule type" value="Genomic_DNA"/>
</dbReference>
<sequence>MLSFIPSHSRHLWLIGGGLFALGTGVKFVTYEIVKNDIKARGENDSQMCRRVLDIAGSPSPLTPAMTARTGLTHANQLPALTAEDRERLRAIRSSQNASAKSEDIYEAERERIAAAKAAVQQSKI</sequence>
<dbReference type="OrthoDB" id="10350026at2759"/>
<keyword evidence="3" id="KW-1185">Reference proteome</keyword>
<keyword evidence="1" id="KW-1133">Transmembrane helix</keyword>
<accession>A0A9W6ZKK8</accession>
<reference evidence="3" key="1">
    <citation type="journal article" date="2023" name="Commun. Biol.">
        <title>Genome analysis of Parmales, the sister group of diatoms, reveals the evolutionary specialization of diatoms from phago-mixotrophs to photoautotrophs.</title>
        <authorList>
            <person name="Ban H."/>
            <person name="Sato S."/>
            <person name="Yoshikawa S."/>
            <person name="Yamada K."/>
            <person name="Nakamura Y."/>
            <person name="Ichinomiya M."/>
            <person name="Sato N."/>
            <person name="Blanc-Mathieu R."/>
            <person name="Endo H."/>
            <person name="Kuwata A."/>
            <person name="Ogata H."/>
        </authorList>
    </citation>
    <scope>NUCLEOTIDE SEQUENCE [LARGE SCALE GENOMIC DNA]</scope>
    <source>
        <strain evidence="3">NIES 3701</strain>
    </source>
</reference>
<evidence type="ECO:0000313" key="2">
    <source>
        <dbReference type="EMBL" id="GMH52224.1"/>
    </source>
</evidence>
<dbReference type="Proteomes" id="UP001165085">
    <property type="component" value="Unassembled WGS sequence"/>
</dbReference>
<protein>
    <submittedName>
        <fullName evidence="2">Uncharacterized protein</fullName>
    </submittedName>
</protein>
<gene>
    <name evidence="2" type="ORF">TrST_g7422</name>
</gene>
<evidence type="ECO:0000256" key="1">
    <source>
        <dbReference type="SAM" id="Phobius"/>
    </source>
</evidence>
<feature type="transmembrane region" description="Helical" evidence="1">
    <location>
        <begin position="12"/>
        <end position="31"/>
    </location>
</feature>
<dbReference type="AlphaFoldDB" id="A0A9W6ZKK8"/>
<organism evidence="2 3">
    <name type="scientific">Triparma strigata</name>
    <dbReference type="NCBI Taxonomy" id="1606541"/>
    <lineage>
        <taxon>Eukaryota</taxon>
        <taxon>Sar</taxon>
        <taxon>Stramenopiles</taxon>
        <taxon>Ochrophyta</taxon>
        <taxon>Bolidophyceae</taxon>
        <taxon>Parmales</taxon>
        <taxon>Triparmaceae</taxon>
        <taxon>Triparma</taxon>
    </lineage>
</organism>